<dbReference type="Pfam" id="PF04448">
    <property type="entry name" value="DUF551"/>
    <property type="match status" value="1"/>
</dbReference>
<dbReference type="Proteomes" id="UP000321323">
    <property type="component" value="Chromosome"/>
</dbReference>
<evidence type="ECO:0000259" key="1">
    <source>
        <dbReference type="Pfam" id="PF04448"/>
    </source>
</evidence>
<reference evidence="2 3" key="1">
    <citation type="journal article" date="2019" name="Int. J. Syst. Evol. Microbiol.">
        <title>The Draft Whole-Genome Sequence of the Antibiotic Producer Empedobacter haloabium ATCC 31962 Provides Indications for Its Taxonomic Reclassification.</title>
        <authorList>
            <person name="Miess H."/>
            <person name="Arlt P."/>
            <person name="Apel A.K."/>
            <person name="Weber T."/>
            <person name="Nieselt K."/>
            <person name="Hanssen F."/>
            <person name="Czemmel S."/>
            <person name="Nahnsen S."/>
            <person name="Gross H."/>
        </authorList>
    </citation>
    <scope>NUCLEOTIDE SEQUENCE [LARGE SCALE GENOMIC DNA]</scope>
    <source>
        <strain evidence="2 3">ATCC 31962</strain>
    </source>
</reference>
<organism evidence="2 3">
    <name type="scientific">[Empedobacter] haloabium</name>
    <dbReference type="NCBI Taxonomy" id="592317"/>
    <lineage>
        <taxon>Bacteria</taxon>
        <taxon>Pseudomonadati</taxon>
        <taxon>Pseudomonadota</taxon>
        <taxon>Betaproteobacteria</taxon>
        <taxon>Burkholderiales</taxon>
        <taxon>Oxalobacteraceae</taxon>
        <taxon>Telluria group</taxon>
        <taxon>Telluria group incertae sedis</taxon>
    </lineage>
</organism>
<evidence type="ECO:0000313" key="2">
    <source>
        <dbReference type="EMBL" id="WUR15666.1"/>
    </source>
</evidence>
<protein>
    <submittedName>
        <fullName evidence="2">DUF551 domain-containing protein</fullName>
    </submittedName>
</protein>
<dbReference type="InterPro" id="IPR007539">
    <property type="entry name" value="DUF551"/>
</dbReference>
<proteinExistence type="predicted"/>
<sequence length="280" mass="30172">MTNNYDELLKLAEAATPGPWILSKYGSVMDTVKQEVLSPAWAAHADKLYIAAANPAVIKALLSELTALRAAASAPKAEVSDERAAFEAWAKRTHTRPGTHFRQSHNGVYTDNRIAAKWAAWQARAVLAQAAPVAVPAEPITYLRWWARQINEGHGNIGHEEGYEVCEKGETSDDGTPAFPVFAAPAAPVAAAVPAGWVSVDERLPECMHECTSSGCDVSNTVLIYGETLMGMKGTGFGHARDDGTWACYDGEYDQMTVEKVTHWMPLPERPAAPAPGASK</sequence>
<feature type="domain" description="DUF551" evidence="1">
    <location>
        <begin position="196"/>
        <end position="271"/>
    </location>
</feature>
<name>A0ABZ1USL1_9BURK</name>
<accession>A0ABZ1USL1</accession>
<dbReference type="EMBL" id="CP136508">
    <property type="protein sequence ID" value="WUR15666.1"/>
    <property type="molecule type" value="Genomic_DNA"/>
</dbReference>
<evidence type="ECO:0000313" key="3">
    <source>
        <dbReference type="Proteomes" id="UP000321323"/>
    </source>
</evidence>
<keyword evidence="3" id="KW-1185">Reference proteome</keyword>
<gene>
    <name evidence="2" type="ORF">E7V67_011355</name>
</gene>